<dbReference type="SUPFAM" id="SSF51246">
    <property type="entry name" value="Rudiment single hybrid motif"/>
    <property type="match status" value="1"/>
</dbReference>
<keyword evidence="3" id="KW-0067">ATP-binding</keyword>
<evidence type="ECO:0000256" key="1">
    <source>
        <dbReference type="ARBA" id="ARBA00022598"/>
    </source>
</evidence>
<dbReference type="AlphaFoldDB" id="A0A0S3SIX7"/>
<dbReference type="Proteomes" id="UP000291084">
    <property type="component" value="Chromosome 7"/>
</dbReference>
<organism evidence="7 8">
    <name type="scientific">Vigna angularis var. angularis</name>
    <dbReference type="NCBI Taxonomy" id="157739"/>
    <lineage>
        <taxon>Eukaryota</taxon>
        <taxon>Viridiplantae</taxon>
        <taxon>Streptophyta</taxon>
        <taxon>Embryophyta</taxon>
        <taxon>Tracheophyta</taxon>
        <taxon>Spermatophyta</taxon>
        <taxon>Magnoliopsida</taxon>
        <taxon>eudicotyledons</taxon>
        <taxon>Gunneridae</taxon>
        <taxon>Pentapetalae</taxon>
        <taxon>rosids</taxon>
        <taxon>fabids</taxon>
        <taxon>Fabales</taxon>
        <taxon>Fabaceae</taxon>
        <taxon>Papilionoideae</taxon>
        <taxon>50 kb inversion clade</taxon>
        <taxon>NPAAA clade</taxon>
        <taxon>indigoferoid/millettioid clade</taxon>
        <taxon>Phaseoleae</taxon>
        <taxon>Vigna</taxon>
    </lineage>
</organism>
<dbReference type="PANTHER" id="PTHR45728">
    <property type="entry name" value="ACETYL-COA CARBOXYLASE, ISOFORM A"/>
    <property type="match status" value="1"/>
</dbReference>
<evidence type="ECO:0000259" key="6">
    <source>
        <dbReference type="PROSITE" id="PS50979"/>
    </source>
</evidence>
<dbReference type="InterPro" id="IPR049076">
    <property type="entry name" value="ACCA"/>
</dbReference>
<feature type="domain" description="Biotin carboxylation" evidence="6">
    <location>
        <begin position="1"/>
        <end position="195"/>
    </location>
</feature>
<keyword evidence="1" id="KW-0436">Ligase</keyword>
<evidence type="ECO:0000313" key="8">
    <source>
        <dbReference type="Proteomes" id="UP000291084"/>
    </source>
</evidence>
<accession>A0A0S3SIX7</accession>
<keyword evidence="5" id="KW-0812">Transmembrane</keyword>
<sequence>MFHLLLDQNHCEHGGDGTGAASSTLHSFFFFCTFVKRLKLSSSSSPSSTTVVASGLTGIVVSSLPFFIRFFHLVGGVLLFLLHSSQIWFPMKDLARRVTAFEIRRFYGVEHGGGYDAWRKTSALATPFDFDKAQSTKPKGHCVAVRVTSEDPDDGFKPTSGKVQVFEKGSISNDGKNEEVPNDEDNEKVSNDEDN</sequence>
<reference evidence="7 8" key="1">
    <citation type="journal article" date="2015" name="Sci. Rep.">
        <title>The power of single molecule real-time sequencing technology in the de novo assembly of a eukaryotic genome.</title>
        <authorList>
            <person name="Sakai H."/>
            <person name="Naito K."/>
            <person name="Ogiso-Tanaka E."/>
            <person name="Takahashi Y."/>
            <person name="Iseki K."/>
            <person name="Muto C."/>
            <person name="Satou K."/>
            <person name="Teruya K."/>
            <person name="Shiroma A."/>
            <person name="Shimoji M."/>
            <person name="Hirano T."/>
            <person name="Itoh T."/>
            <person name="Kaga A."/>
            <person name="Tomooka N."/>
        </authorList>
    </citation>
    <scope>NUCLEOTIDE SEQUENCE [LARGE SCALE GENOMIC DNA]</scope>
    <source>
        <strain evidence="8">cv. Shumari</strain>
    </source>
</reference>
<dbReference type="GO" id="GO:0005524">
    <property type="term" value="F:ATP binding"/>
    <property type="evidence" value="ECO:0007669"/>
    <property type="project" value="UniProtKB-KW"/>
</dbReference>
<dbReference type="EMBL" id="AP015040">
    <property type="protein sequence ID" value="BAT92805.1"/>
    <property type="molecule type" value="Genomic_DNA"/>
</dbReference>
<dbReference type="Gene3D" id="3.30.470.20">
    <property type="entry name" value="ATP-grasp fold, B domain"/>
    <property type="match status" value="1"/>
</dbReference>
<feature type="transmembrane region" description="Helical" evidence="5">
    <location>
        <begin position="66"/>
        <end position="89"/>
    </location>
</feature>
<dbReference type="PROSITE" id="PS50979">
    <property type="entry name" value="BC"/>
    <property type="match status" value="1"/>
</dbReference>
<dbReference type="InterPro" id="IPR011764">
    <property type="entry name" value="Biotin_carboxylation_dom"/>
</dbReference>
<feature type="region of interest" description="Disordered" evidence="4">
    <location>
        <begin position="149"/>
        <end position="195"/>
    </location>
</feature>
<dbReference type="GO" id="GO:0003989">
    <property type="term" value="F:acetyl-CoA carboxylase activity"/>
    <property type="evidence" value="ECO:0007669"/>
    <property type="project" value="InterPro"/>
</dbReference>
<proteinExistence type="predicted"/>
<keyword evidence="5" id="KW-0472">Membrane</keyword>
<keyword evidence="2" id="KW-0547">Nucleotide-binding</keyword>
<keyword evidence="5" id="KW-1133">Transmembrane helix</keyword>
<evidence type="ECO:0000256" key="2">
    <source>
        <dbReference type="ARBA" id="ARBA00022741"/>
    </source>
</evidence>
<protein>
    <recommendedName>
        <fullName evidence="6">Biotin carboxylation domain-containing protein</fullName>
    </recommendedName>
</protein>
<name>A0A0S3SIX7_PHAAN</name>
<evidence type="ECO:0000256" key="5">
    <source>
        <dbReference type="SAM" id="Phobius"/>
    </source>
</evidence>
<dbReference type="InterPro" id="IPR011054">
    <property type="entry name" value="Rudment_hybrid_motif"/>
</dbReference>
<evidence type="ECO:0000256" key="4">
    <source>
        <dbReference type="SAM" id="MobiDB-lite"/>
    </source>
</evidence>
<dbReference type="GO" id="GO:0006633">
    <property type="term" value="P:fatty acid biosynthetic process"/>
    <property type="evidence" value="ECO:0007669"/>
    <property type="project" value="TreeGrafter"/>
</dbReference>
<gene>
    <name evidence="7" type="primary">Vigan.07G164600</name>
    <name evidence="7" type="ORF">VIGAN_07164600</name>
</gene>
<evidence type="ECO:0000313" key="7">
    <source>
        <dbReference type="EMBL" id="BAT92805.1"/>
    </source>
</evidence>
<dbReference type="PANTHER" id="PTHR45728:SF3">
    <property type="entry name" value="ACETYL-COA CARBOXYLASE"/>
    <property type="match status" value="1"/>
</dbReference>
<evidence type="ECO:0000256" key="3">
    <source>
        <dbReference type="ARBA" id="ARBA00022840"/>
    </source>
</evidence>
<keyword evidence="8" id="KW-1185">Reference proteome</keyword>